<proteinExistence type="predicted"/>
<dbReference type="Pfam" id="PF07956">
    <property type="entry name" value="DUF1690"/>
    <property type="match status" value="1"/>
</dbReference>
<keyword evidence="4" id="KW-1185">Reference proteome</keyword>
<reference evidence="3 4" key="1">
    <citation type="submission" date="2024-01" db="EMBL/GenBank/DDBJ databases">
        <title>A draft genome for the cacao thread blight pathogen Marasmiellus scandens.</title>
        <authorList>
            <person name="Baruah I.K."/>
            <person name="Leung J."/>
            <person name="Bukari Y."/>
            <person name="Amoako-Attah I."/>
            <person name="Meinhardt L.W."/>
            <person name="Bailey B.A."/>
            <person name="Cohen S.P."/>
        </authorList>
    </citation>
    <scope>NUCLEOTIDE SEQUENCE [LARGE SCALE GENOMIC DNA]</scope>
    <source>
        <strain evidence="3 4">GH-19</strain>
    </source>
</reference>
<evidence type="ECO:0000313" key="4">
    <source>
        <dbReference type="Proteomes" id="UP001498398"/>
    </source>
</evidence>
<sequence length="181" mass="20304">MGASQSRSELVDEKVFRVEQPIQFSPDVVDQLSDHTASSKPSPERQSTLDEHVRSRIQNEVKQLRKEEEEVQKAIQAALEKENLDREKAMAGDAVESGEAGAGTVKSSAALFGDLEEIRSKIERFQSRKDLSNYPEIKSSQAALLSCYKAHPTTVLDCWREVSKFKASVAQLEQESFKTFQ</sequence>
<keyword evidence="1" id="KW-0175">Coiled coil</keyword>
<feature type="coiled-coil region" evidence="1">
    <location>
        <begin position="54"/>
        <end position="84"/>
    </location>
</feature>
<dbReference type="Proteomes" id="UP001498398">
    <property type="component" value="Unassembled WGS sequence"/>
</dbReference>
<evidence type="ECO:0000256" key="2">
    <source>
        <dbReference type="SAM" id="MobiDB-lite"/>
    </source>
</evidence>
<dbReference type="EMBL" id="JBANRG010000069">
    <property type="protein sequence ID" value="KAK7440275.1"/>
    <property type="molecule type" value="Genomic_DNA"/>
</dbReference>
<evidence type="ECO:0000313" key="3">
    <source>
        <dbReference type="EMBL" id="KAK7440275.1"/>
    </source>
</evidence>
<comment type="caution">
    <text evidence="3">The sequence shown here is derived from an EMBL/GenBank/DDBJ whole genome shotgun (WGS) entry which is preliminary data.</text>
</comment>
<feature type="region of interest" description="Disordered" evidence="2">
    <location>
        <begin position="26"/>
        <end position="52"/>
    </location>
</feature>
<accession>A0ABR1IVZ9</accession>
<name>A0ABR1IVZ9_9AGAR</name>
<feature type="compositionally biased region" description="Polar residues" evidence="2">
    <location>
        <begin position="34"/>
        <end position="46"/>
    </location>
</feature>
<evidence type="ECO:0000256" key="1">
    <source>
        <dbReference type="SAM" id="Coils"/>
    </source>
</evidence>
<gene>
    <name evidence="3" type="ORF">VKT23_017215</name>
</gene>
<evidence type="ECO:0008006" key="5">
    <source>
        <dbReference type="Google" id="ProtNLM"/>
    </source>
</evidence>
<organism evidence="3 4">
    <name type="scientific">Marasmiellus scandens</name>
    <dbReference type="NCBI Taxonomy" id="2682957"/>
    <lineage>
        <taxon>Eukaryota</taxon>
        <taxon>Fungi</taxon>
        <taxon>Dikarya</taxon>
        <taxon>Basidiomycota</taxon>
        <taxon>Agaricomycotina</taxon>
        <taxon>Agaricomycetes</taxon>
        <taxon>Agaricomycetidae</taxon>
        <taxon>Agaricales</taxon>
        <taxon>Marasmiineae</taxon>
        <taxon>Omphalotaceae</taxon>
        <taxon>Marasmiellus</taxon>
    </lineage>
</organism>
<protein>
    <recommendedName>
        <fullName evidence="5">MICOS complex subunit mic19</fullName>
    </recommendedName>
</protein>
<dbReference type="InterPro" id="IPR012471">
    <property type="entry name" value="DUF1690"/>
</dbReference>